<dbReference type="Proteomes" id="UP001341245">
    <property type="component" value="Unassembled WGS sequence"/>
</dbReference>
<protein>
    <submittedName>
        <fullName evidence="2">Uncharacterized protein</fullName>
    </submittedName>
</protein>
<name>A0ABR0TXF9_AURPU</name>
<organism evidence="2 3">
    <name type="scientific">Aureobasidium pullulans</name>
    <name type="common">Black yeast</name>
    <name type="synonym">Pullularia pullulans</name>
    <dbReference type="NCBI Taxonomy" id="5580"/>
    <lineage>
        <taxon>Eukaryota</taxon>
        <taxon>Fungi</taxon>
        <taxon>Dikarya</taxon>
        <taxon>Ascomycota</taxon>
        <taxon>Pezizomycotina</taxon>
        <taxon>Dothideomycetes</taxon>
        <taxon>Dothideomycetidae</taxon>
        <taxon>Dothideales</taxon>
        <taxon>Saccotheciaceae</taxon>
        <taxon>Aureobasidium</taxon>
    </lineage>
</organism>
<feature type="region of interest" description="Disordered" evidence="1">
    <location>
        <begin position="42"/>
        <end position="90"/>
    </location>
</feature>
<evidence type="ECO:0000313" key="3">
    <source>
        <dbReference type="Proteomes" id="UP001341245"/>
    </source>
</evidence>
<dbReference type="EMBL" id="JASGXD010000001">
    <property type="protein sequence ID" value="KAK6008600.1"/>
    <property type="molecule type" value="Genomic_DNA"/>
</dbReference>
<evidence type="ECO:0000313" key="2">
    <source>
        <dbReference type="EMBL" id="KAK6008600.1"/>
    </source>
</evidence>
<sequence>MLEKSLTQRVVYEGLELHDLTSFIETRGLNLHPSSTNIIMARSSSQNASHPQLECREKTTLGDDHQQSNQRKPKNTIATQGSSIEARSINTSTRTHTVLNRFKAILNSSKTVFRLDGRPACRGGS</sequence>
<evidence type="ECO:0000256" key="1">
    <source>
        <dbReference type="SAM" id="MobiDB-lite"/>
    </source>
</evidence>
<feature type="compositionally biased region" description="Polar residues" evidence="1">
    <location>
        <begin position="76"/>
        <end position="90"/>
    </location>
</feature>
<keyword evidence="3" id="KW-1185">Reference proteome</keyword>
<comment type="caution">
    <text evidence="2">The sequence shown here is derived from an EMBL/GenBank/DDBJ whole genome shotgun (WGS) entry which is preliminary data.</text>
</comment>
<accession>A0ABR0TXF9</accession>
<proteinExistence type="predicted"/>
<gene>
    <name evidence="2" type="ORF">QM012_000503</name>
</gene>
<feature type="compositionally biased region" description="Basic and acidic residues" evidence="1">
    <location>
        <begin position="53"/>
        <end position="66"/>
    </location>
</feature>
<reference evidence="2 3" key="1">
    <citation type="submission" date="2023-11" db="EMBL/GenBank/DDBJ databases">
        <title>Draft genome sequence and annotation of the polyextremotolerant black yeast-like fungus Aureobasidium pullulans NRRL 62042.</title>
        <authorList>
            <person name="Dielentheis-Frenken M.R.E."/>
            <person name="Wibberg D."/>
            <person name="Blank L.M."/>
            <person name="Tiso T."/>
        </authorList>
    </citation>
    <scope>NUCLEOTIDE SEQUENCE [LARGE SCALE GENOMIC DNA]</scope>
    <source>
        <strain evidence="2 3">NRRL 62042</strain>
    </source>
</reference>